<reference evidence="4" key="1">
    <citation type="journal article" date="2020" name="Virus Evol.">
        <title>Analysis of the virome associated to grapevine downy mildew lesions reveals new mycovirus lineages.</title>
        <authorList>
            <person name="Chiapello M."/>
            <person name="Rodriguez-Romero J."/>
            <person name="Ayllon M.A."/>
            <person name="Turina M."/>
        </authorList>
    </citation>
    <scope>NUCLEOTIDE SEQUENCE</scope>
    <source>
        <strain evidence="4">DMG-G_DN42461</strain>
    </source>
</reference>
<dbReference type="EMBL" id="MN539780">
    <property type="protein sequence ID" value="QIR30242.1"/>
    <property type="molecule type" value="Genomic_RNA"/>
</dbReference>
<dbReference type="SUPFAM" id="SSF56672">
    <property type="entry name" value="DNA/RNA polymerases"/>
    <property type="match status" value="1"/>
</dbReference>
<evidence type="ECO:0000256" key="2">
    <source>
        <dbReference type="ARBA" id="ARBA00022679"/>
    </source>
</evidence>
<dbReference type="PANTHER" id="PTHR34456">
    <property type="entry name" value="MITOVIRUS RNA-DEPENDENT RNA POLYMERASE"/>
    <property type="match status" value="1"/>
</dbReference>
<protein>
    <submittedName>
        <fullName evidence="4">RNA-dependent RNA polymerase</fullName>
    </submittedName>
</protein>
<keyword evidence="3" id="KW-0548">Nucleotidyltransferase</keyword>
<proteinExistence type="predicted"/>
<accession>A0A6G9RW43</accession>
<dbReference type="InterPro" id="IPR008686">
    <property type="entry name" value="RNA_pol_mitovir"/>
</dbReference>
<organism evidence="4">
    <name type="scientific">Plasmopara viticola lesion associated mitovirus 19</name>
    <dbReference type="NCBI Taxonomy" id="2719444"/>
    <lineage>
        <taxon>Viruses</taxon>
        <taxon>Riboviria</taxon>
        <taxon>Orthornavirae</taxon>
        <taxon>Lenarviricota</taxon>
        <taxon>Howeltoviricetes</taxon>
        <taxon>Cryppavirales</taxon>
        <taxon>Mitoviridae</taxon>
        <taxon>Mitovirus</taxon>
    </lineage>
</organism>
<name>A0A6G9RW43_9VIRU</name>
<keyword evidence="1 4" id="KW-0696">RNA-directed RNA polymerase</keyword>
<evidence type="ECO:0000256" key="3">
    <source>
        <dbReference type="ARBA" id="ARBA00022695"/>
    </source>
</evidence>
<dbReference type="GO" id="GO:0003968">
    <property type="term" value="F:RNA-directed RNA polymerase activity"/>
    <property type="evidence" value="ECO:0007669"/>
    <property type="project" value="UniProtKB-KW"/>
</dbReference>
<dbReference type="Pfam" id="PF05919">
    <property type="entry name" value="Mitovir_RNA_pol"/>
    <property type="match status" value="1"/>
</dbReference>
<evidence type="ECO:0000256" key="1">
    <source>
        <dbReference type="ARBA" id="ARBA00022484"/>
    </source>
</evidence>
<evidence type="ECO:0000313" key="4">
    <source>
        <dbReference type="EMBL" id="QIR30242.1"/>
    </source>
</evidence>
<sequence>MGVCTSLNKEGDYMKLVRSEVLYGFKATMITNQFQRLLKVVSTYVLCQGTETAMCFNDLMTNMINHVNNLVKHHGIVHTVNILKAYQLHITRHLAGHPLLKSKVRIGLSKDGLPKILGATALELIRARHLGFIRMVLSLLSVHRMVPGDGTLDVSSIVAPSTRVTGNSHWTNYIKFVHQFVVGRGLNRFGIQWNDPHMTTKSGPNGHALGTSLIDLAMLPQEIINDVVTLGGSYLRSYIFYMIKILPSVCPTIPESGTLRKISVIRDKSCKNRPIAVFDYWTQTALRPVHDLFMEMLKSFSSDCTFNQDHELTLSKGMSTFHCMDLSSATDRFPADLQQEVVEAVLGSQKAHAWRRLMTNHKFVTPTGGEVSYAVGQPMGAYSSWAVFAVSHHLVVLYCASLCGHDPFKFSAYALLGDDIVIYDSSVAEKYREVIASFGVEISDIKSHDSESYRDFAKRLFYKGTEITPFPLHSVVENWNKPIELVSVLNDLQKRGWFEQQLYKAVPGDFVKGIFSCFTANDRSIDRLLRMTLEMLLIRSADRGEDQTVVEVVNSTLVNSSPATAVSVPMTIKGTTRFIEHVQQTVDEYFLEQFEKVTLQSRRYLSQTMCLTTQEISSIARHWLVVSQDGSAPFNSASHTPAVMAMLAQHGRLEEGLEKVYKSTTVDIAELCRTLLSKVRIVDPRYINSKRAATVVTRLNGQAYAHAVSALNSGSDTVRHHLEDSKL</sequence>
<keyword evidence="2" id="KW-0808">Transferase</keyword>
<dbReference type="InterPro" id="IPR043502">
    <property type="entry name" value="DNA/RNA_pol_sf"/>
</dbReference>
<dbReference type="PANTHER" id="PTHR34456:SF13">
    <property type="entry name" value="REVERSE TRANSCRIPTASE DOMAIN-CONTAINING PROTEIN"/>
    <property type="match status" value="1"/>
</dbReference>